<dbReference type="EMBL" id="BMKG01000015">
    <property type="protein sequence ID" value="GGC11282.1"/>
    <property type="molecule type" value="Genomic_DNA"/>
</dbReference>
<dbReference type="Proteomes" id="UP000430634">
    <property type="component" value="Unassembled WGS sequence"/>
</dbReference>
<reference evidence="2" key="4">
    <citation type="submission" date="2024-05" db="EMBL/GenBank/DDBJ databases">
        <authorList>
            <person name="Sun Q."/>
            <person name="Zhou Y."/>
        </authorList>
    </citation>
    <scope>NUCLEOTIDE SEQUENCE</scope>
    <source>
        <strain evidence="2">CGMCC 1.15931</strain>
    </source>
</reference>
<dbReference type="RefSeq" id="WP_155470536.1">
    <property type="nucleotide sequence ID" value="NZ_BMKG01000015.1"/>
</dbReference>
<dbReference type="CDD" id="cd00143">
    <property type="entry name" value="PP2Cc"/>
    <property type="match status" value="1"/>
</dbReference>
<keyword evidence="5" id="KW-1185">Reference proteome</keyword>
<dbReference type="SMART" id="SM00332">
    <property type="entry name" value="PP2Cc"/>
    <property type="match status" value="1"/>
</dbReference>
<feature type="domain" description="PPM-type phosphatase" evidence="1">
    <location>
        <begin position="20"/>
        <end position="262"/>
    </location>
</feature>
<sequence>MADWKPLSPPRLHRLPLGVAFGRSVTGPVRQSNQDNLFIAPELNLVAVADGMGGHAAGDVASAAAIELLCERLAAARDPDATWPGAAAPALRTLRDAVAFANDTMYRRNVALGHGDGTGMGTTLTGMWQPSPHAPALVFHVGDSRLYCQRAGVLTRLTRDQTLYQQAVDLGLPEPLPPRNLLLQAVGPGPTVDPQLLAYDTAPGDVYLLCSDGLHGDCADADIAGILAGATPATLQACCDALLALAERDGSRDNITALLLYCG</sequence>
<dbReference type="SMART" id="SM00331">
    <property type="entry name" value="PP2C_SIG"/>
    <property type="match status" value="1"/>
</dbReference>
<proteinExistence type="predicted"/>
<name>A0A6I3T0G2_9BURK</name>
<accession>A0A6I3T0G2</accession>
<dbReference type="InterPro" id="IPR001932">
    <property type="entry name" value="PPM-type_phosphatase-like_dom"/>
</dbReference>
<comment type="caution">
    <text evidence="3">The sequence shown here is derived from an EMBL/GenBank/DDBJ whole genome shotgun (WGS) entry which is preliminary data.</text>
</comment>
<dbReference type="Pfam" id="PF13672">
    <property type="entry name" value="PP2C_2"/>
    <property type="match status" value="1"/>
</dbReference>
<dbReference type="Gene3D" id="3.60.40.10">
    <property type="entry name" value="PPM-type phosphatase domain"/>
    <property type="match status" value="1"/>
</dbReference>
<dbReference type="EMBL" id="WNKZ01000024">
    <property type="protein sequence ID" value="MTV53217.1"/>
    <property type="molecule type" value="Genomic_DNA"/>
</dbReference>
<reference evidence="2" key="1">
    <citation type="journal article" date="2014" name="Int. J. Syst. Evol. Microbiol.">
        <title>Complete genome of a new Firmicutes species belonging to the dominant human colonic microbiota ('Ruminococcus bicirculans') reveals two chromosomes and a selective capacity to utilize plant glucans.</title>
        <authorList>
            <consortium name="NISC Comparative Sequencing Program"/>
            <person name="Wegmann U."/>
            <person name="Louis P."/>
            <person name="Goesmann A."/>
            <person name="Henrissat B."/>
            <person name="Duncan S.H."/>
            <person name="Flint H.J."/>
        </authorList>
    </citation>
    <scope>NUCLEOTIDE SEQUENCE</scope>
    <source>
        <strain evidence="2">CGMCC 1.15931</strain>
    </source>
</reference>
<gene>
    <name evidence="2" type="ORF">GCM10011572_35810</name>
    <name evidence="3" type="ORF">GM672_10785</name>
</gene>
<reference evidence="5" key="2">
    <citation type="journal article" date="2019" name="Int. J. Syst. Evol. Microbiol.">
        <title>The Global Catalogue of Microorganisms (GCM) 10K type strain sequencing project: providing services to taxonomists for standard genome sequencing and annotation.</title>
        <authorList>
            <consortium name="The Broad Institute Genomics Platform"/>
            <consortium name="The Broad Institute Genome Sequencing Center for Infectious Disease"/>
            <person name="Wu L."/>
            <person name="Ma J."/>
        </authorList>
    </citation>
    <scope>NUCLEOTIDE SEQUENCE [LARGE SCALE GENOMIC DNA]</scope>
    <source>
        <strain evidence="5">CGMCC 1.15931</strain>
    </source>
</reference>
<evidence type="ECO:0000313" key="5">
    <source>
        <dbReference type="Proteomes" id="UP000622638"/>
    </source>
</evidence>
<dbReference type="Proteomes" id="UP000622638">
    <property type="component" value="Unassembled WGS sequence"/>
</dbReference>
<evidence type="ECO:0000313" key="4">
    <source>
        <dbReference type="Proteomes" id="UP000430634"/>
    </source>
</evidence>
<evidence type="ECO:0000259" key="1">
    <source>
        <dbReference type="PROSITE" id="PS51746"/>
    </source>
</evidence>
<dbReference type="SUPFAM" id="SSF81606">
    <property type="entry name" value="PP2C-like"/>
    <property type="match status" value="1"/>
</dbReference>
<reference evidence="3 4" key="3">
    <citation type="submission" date="2019-11" db="EMBL/GenBank/DDBJ databases">
        <title>Type strains purchased from KCTC, JCM and DSMZ.</title>
        <authorList>
            <person name="Lu H."/>
        </authorList>
    </citation>
    <scope>NUCLEOTIDE SEQUENCE [LARGE SCALE GENOMIC DNA]</scope>
    <source>
        <strain evidence="3 4">KCTC 52429</strain>
    </source>
</reference>
<dbReference type="PROSITE" id="PS51746">
    <property type="entry name" value="PPM_2"/>
    <property type="match status" value="1"/>
</dbReference>
<dbReference type="AlphaFoldDB" id="A0A6I3T0G2"/>
<evidence type="ECO:0000313" key="3">
    <source>
        <dbReference type="EMBL" id="MTV53217.1"/>
    </source>
</evidence>
<organism evidence="3 4">
    <name type="scientific">Pseudoduganella buxea</name>
    <dbReference type="NCBI Taxonomy" id="1949069"/>
    <lineage>
        <taxon>Bacteria</taxon>
        <taxon>Pseudomonadati</taxon>
        <taxon>Pseudomonadota</taxon>
        <taxon>Betaproteobacteria</taxon>
        <taxon>Burkholderiales</taxon>
        <taxon>Oxalobacteraceae</taxon>
        <taxon>Telluria group</taxon>
        <taxon>Pseudoduganella</taxon>
    </lineage>
</organism>
<dbReference type="OrthoDB" id="9801841at2"/>
<dbReference type="InterPro" id="IPR036457">
    <property type="entry name" value="PPM-type-like_dom_sf"/>
</dbReference>
<protein>
    <submittedName>
        <fullName evidence="3">Serine/threonine-protein phosphatase</fullName>
    </submittedName>
</protein>
<evidence type="ECO:0000313" key="2">
    <source>
        <dbReference type="EMBL" id="GGC11282.1"/>
    </source>
</evidence>